<name>A0ABQ6CP56_9HYPH</name>
<evidence type="ECO:0000256" key="4">
    <source>
        <dbReference type="ARBA" id="ARBA00022741"/>
    </source>
</evidence>
<evidence type="ECO:0000256" key="7">
    <source>
        <dbReference type="ARBA" id="ARBA00023136"/>
    </source>
</evidence>
<keyword evidence="12" id="KW-1185">Reference proteome</keyword>
<comment type="subcellular location">
    <subcellularLocation>
        <location evidence="1">Cell membrane</location>
        <topology evidence="1">Multi-pass membrane protein</topology>
    </subcellularLocation>
</comment>
<dbReference type="InterPro" id="IPR011527">
    <property type="entry name" value="ABC1_TM_dom"/>
</dbReference>
<dbReference type="InterPro" id="IPR017871">
    <property type="entry name" value="ABC_transporter-like_CS"/>
</dbReference>
<dbReference type="RefSeq" id="WP_284315101.1">
    <property type="nucleotide sequence ID" value="NZ_BSPC01000058.1"/>
</dbReference>
<proteinExistence type="inferred from homology"/>
<dbReference type="Gene3D" id="3.40.50.300">
    <property type="entry name" value="P-loop containing nucleotide triphosphate hydrolases"/>
    <property type="match status" value="1"/>
</dbReference>
<dbReference type="InterPro" id="IPR036640">
    <property type="entry name" value="ABC1_TM_sf"/>
</dbReference>
<dbReference type="SUPFAM" id="SSF90123">
    <property type="entry name" value="ABC transporter transmembrane region"/>
    <property type="match status" value="1"/>
</dbReference>
<evidence type="ECO:0000313" key="11">
    <source>
        <dbReference type="EMBL" id="GLS22128.1"/>
    </source>
</evidence>
<dbReference type="PANTHER" id="PTHR24221">
    <property type="entry name" value="ATP-BINDING CASSETTE SUB-FAMILY B"/>
    <property type="match status" value="1"/>
</dbReference>
<dbReference type="PROSITE" id="PS00211">
    <property type="entry name" value="ABC_TRANSPORTER_1"/>
    <property type="match status" value="1"/>
</dbReference>
<gene>
    <name evidence="11" type="primary">bapA</name>
    <name evidence="11" type="ORF">GCM10007874_51450</name>
</gene>
<evidence type="ECO:0000313" key="12">
    <source>
        <dbReference type="Proteomes" id="UP001156882"/>
    </source>
</evidence>
<dbReference type="PANTHER" id="PTHR24221:SF203">
    <property type="entry name" value="ATP-BINDING_PERMEASE FUSION ABC TRANSPORTER-RELATED"/>
    <property type="match status" value="1"/>
</dbReference>
<dbReference type="InterPro" id="IPR027417">
    <property type="entry name" value="P-loop_NTPase"/>
</dbReference>
<keyword evidence="6 8" id="KW-1133">Transmembrane helix</keyword>
<feature type="domain" description="ABC transporter" evidence="9">
    <location>
        <begin position="366"/>
        <end position="605"/>
    </location>
</feature>
<dbReference type="EMBL" id="BSPC01000058">
    <property type="protein sequence ID" value="GLS22128.1"/>
    <property type="molecule type" value="Genomic_DNA"/>
</dbReference>
<accession>A0ABQ6CP56</accession>
<feature type="transmembrane region" description="Helical" evidence="8">
    <location>
        <begin position="275"/>
        <end position="297"/>
    </location>
</feature>
<feature type="transmembrane region" description="Helical" evidence="8">
    <location>
        <begin position="159"/>
        <end position="181"/>
    </location>
</feature>
<sequence length="621" mass="68456">MLSRLFRHLESRIDVFAPFDEHETPPTGVWRFMWHHLKVVKGWLVAIMVIELAFSAVEASIYLMVGWFVDLLNKQSAETLFRDFGWRLVGAALLIVILRPVLFFLVQLVTNQIVVPSLTNQIRWRNHVYTLGHSLTYFQNDFAGRLSARVIQAGQSIRSAAVAMIGDLWYGIIFASVTIGFFSSVSIWLTLPVIVWFVAYATLLRFFVPRALERSEANSLGRSSATGRIVDSYTNILTVKLFARGDLERSAVRESLKRWNDAFLALQRLILGTTFLLQILNSLLIVSTAGITLLLWTRGAMTGGIGAAGIALVLRLVQLSGWLMYLVRDVFDNIGTVQESMLTIAKPHDLVDDPDAVALAVPRGGIVFDHVRFGYGGARPVFEDLSLTIRPGEKIGIVGPSGAGKSTLVNLLLRLYAIQGGRILIDGQDIAGVTQDSLRRQIGVVTQDNSLLHRSIHDNIAYGRTEVDRVAIEEAARQAAAHEFIIGLGDQDGRAGYESRVGERGVKLSGGQRQRITIARVLLKDAPILVLDEATSALDSEVEAAIQGQLKSLMQHKTVLAIAHRLSTIAELDRLIVLDEGRIVEEGRHEELIGRGGLYARLWSRQSGGFLALEDGAAAAE</sequence>
<evidence type="ECO:0000256" key="6">
    <source>
        <dbReference type="ARBA" id="ARBA00022989"/>
    </source>
</evidence>
<feature type="domain" description="ABC transmembrane type-1" evidence="10">
    <location>
        <begin position="45"/>
        <end position="330"/>
    </location>
</feature>
<evidence type="ECO:0000256" key="3">
    <source>
        <dbReference type="ARBA" id="ARBA00022692"/>
    </source>
</evidence>
<keyword evidence="4" id="KW-0547">Nucleotide-binding</keyword>
<keyword evidence="7 8" id="KW-0472">Membrane</keyword>
<evidence type="ECO:0000256" key="8">
    <source>
        <dbReference type="SAM" id="Phobius"/>
    </source>
</evidence>
<dbReference type="InterPro" id="IPR003439">
    <property type="entry name" value="ABC_transporter-like_ATP-bd"/>
</dbReference>
<protein>
    <submittedName>
        <fullName evidence="11">ABC transporter ATP-binding protein</fullName>
    </submittedName>
</protein>
<comment type="similarity">
    <text evidence="2">Belongs to the ABC transporter superfamily.</text>
</comment>
<evidence type="ECO:0000256" key="5">
    <source>
        <dbReference type="ARBA" id="ARBA00022840"/>
    </source>
</evidence>
<evidence type="ECO:0000256" key="2">
    <source>
        <dbReference type="ARBA" id="ARBA00005417"/>
    </source>
</evidence>
<comment type="caution">
    <text evidence="11">The sequence shown here is derived from an EMBL/GenBank/DDBJ whole genome shotgun (WGS) entry which is preliminary data.</text>
</comment>
<organism evidence="11 12">
    <name type="scientific">Labrys miyagiensis</name>
    <dbReference type="NCBI Taxonomy" id="346912"/>
    <lineage>
        <taxon>Bacteria</taxon>
        <taxon>Pseudomonadati</taxon>
        <taxon>Pseudomonadota</taxon>
        <taxon>Alphaproteobacteria</taxon>
        <taxon>Hyphomicrobiales</taxon>
        <taxon>Xanthobacteraceae</taxon>
        <taxon>Labrys</taxon>
    </lineage>
</organism>
<dbReference type="Gene3D" id="1.20.1560.10">
    <property type="entry name" value="ABC transporter type 1, transmembrane domain"/>
    <property type="match status" value="1"/>
</dbReference>
<feature type="transmembrane region" description="Helical" evidence="8">
    <location>
        <begin position="84"/>
        <end position="106"/>
    </location>
</feature>
<dbReference type="Proteomes" id="UP001156882">
    <property type="component" value="Unassembled WGS sequence"/>
</dbReference>
<feature type="transmembrane region" description="Helical" evidence="8">
    <location>
        <begin position="187"/>
        <end position="208"/>
    </location>
</feature>
<dbReference type="GO" id="GO:0005524">
    <property type="term" value="F:ATP binding"/>
    <property type="evidence" value="ECO:0007669"/>
    <property type="project" value="UniProtKB-KW"/>
</dbReference>
<dbReference type="SUPFAM" id="SSF52540">
    <property type="entry name" value="P-loop containing nucleoside triphosphate hydrolases"/>
    <property type="match status" value="1"/>
</dbReference>
<dbReference type="SMART" id="SM00382">
    <property type="entry name" value="AAA"/>
    <property type="match status" value="1"/>
</dbReference>
<dbReference type="PROSITE" id="PS50929">
    <property type="entry name" value="ABC_TM1F"/>
    <property type="match status" value="1"/>
</dbReference>
<dbReference type="Pfam" id="PF00664">
    <property type="entry name" value="ABC_membrane"/>
    <property type="match status" value="1"/>
</dbReference>
<feature type="transmembrane region" description="Helical" evidence="8">
    <location>
        <begin position="43"/>
        <end position="64"/>
    </location>
</feature>
<dbReference type="InterPro" id="IPR039421">
    <property type="entry name" value="Type_1_exporter"/>
</dbReference>
<dbReference type="Pfam" id="PF00005">
    <property type="entry name" value="ABC_tran"/>
    <property type="match status" value="1"/>
</dbReference>
<reference evidence="12" key="1">
    <citation type="journal article" date="2019" name="Int. J. Syst. Evol. Microbiol.">
        <title>The Global Catalogue of Microorganisms (GCM) 10K type strain sequencing project: providing services to taxonomists for standard genome sequencing and annotation.</title>
        <authorList>
            <consortium name="The Broad Institute Genomics Platform"/>
            <consortium name="The Broad Institute Genome Sequencing Center for Infectious Disease"/>
            <person name="Wu L."/>
            <person name="Ma J."/>
        </authorList>
    </citation>
    <scope>NUCLEOTIDE SEQUENCE [LARGE SCALE GENOMIC DNA]</scope>
    <source>
        <strain evidence="12">NBRC 101365</strain>
    </source>
</reference>
<keyword evidence="3 8" id="KW-0812">Transmembrane</keyword>
<evidence type="ECO:0000256" key="1">
    <source>
        <dbReference type="ARBA" id="ARBA00004651"/>
    </source>
</evidence>
<evidence type="ECO:0000259" key="9">
    <source>
        <dbReference type="PROSITE" id="PS50893"/>
    </source>
</evidence>
<evidence type="ECO:0000259" key="10">
    <source>
        <dbReference type="PROSITE" id="PS50929"/>
    </source>
</evidence>
<dbReference type="PROSITE" id="PS50893">
    <property type="entry name" value="ABC_TRANSPORTER_2"/>
    <property type="match status" value="1"/>
</dbReference>
<keyword evidence="5 11" id="KW-0067">ATP-binding</keyword>
<dbReference type="InterPro" id="IPR003593">
    <property type="entry name" value="AAA+_ATPase"/>
</dbReference>